<sequence>MTIKNLRRLYHIIHTFLRYGIDEAIPNVPVTRSARLMRKSLFWVKNQYPNEPLGVRLRLALQELGPVWIKLGQMLSTRRDMFSPELADQLALLQDSVTPFEGKLAREIIERALGDKLETWFEDFDEIALASASIAQVHTAKFNQNQPLAGKEVVLKVIRPDIEAVIKDDLALMYRLAGWIPRLSKEGKRLRATEVVREYEKTVLDELDLRKEMANAVRLRANFEGSEMLYVPEMYQAFCHKNVIVMERIYGIPVSNIAELEANGTAMKLLAERGVTVFFTQVFRDSFFHADMHPGNIFVNPKHPENPQYIGIDCGIVGTLNQNDKRYLAESFVAFFNRDYRRVALLHVESGWTPADTDIDAFEQAFREVCEPIFAKPLSEISFGLVLLNLFNVAREFNMQVQPQLVLLQKTLLYIEGLGRQLYPQLDLWQTAKPFLQDWLDEQMGVQSMLRQIQQRLPQFREHFAEFPEAVFQALQQQKQINYRLAEINQSLNSQNNMGLGQAVLLSSIFVGTLWKFDDIPLWLSLPVLLLTLGIGLKKCFIKSLFDVNR</sequence>
<reference evidence="15 16" key="1">
    <citation type="submission" date="2018-11" db="EMBL/GenBank/DDBJ databases">
        <title>Genomic Encyclopedia of Type Strains, Phase IV (KMG-IV): sequencing the most valuable type-strain genomes for metagenomic binning, comparative biology and taxonomic classification.</title>
        <authorList>
            <person name="Goeker M."/>
        </authorList>
    </citation>
    <scope>NUCLEOTIDE SEQUENCE [LARGE SCALE GENOMIC DNA]</scope>
    <source>
        <strain evidence="15 16">DSM 27238</strain>
    </source>
</reference>
<keyword evidence="8 13" id="KW-0547">Nucleotide-binding</keyword>
<dbReference type="InterPro" id="IPR004147">
    <property type="entry name" value="ABC1_dom"/>
</dbReference>
<dbReference type="PANTHER" id="PTHR10566:SF113">
    <property type="entry name" value="PROTEIN ACTIVITY OF BC1 COMPLEX KINASE 7, CHLOROPLASTIC"/>
    <property type="match status" value="1"/>
</dbReference>
<keyword evidence="7 13" id="KW-0812">Transmembrane</keyword>
<dbReference type="InterPro" id="IPR010232">
    <property type="entry name" value="UbiB"/>
</dbReference>
<dbReference type="Proteomes" id="UP000281691">
    <property type="component" value="Unassembled WGS sequence"/>
</dbReference>
<dbReference type="AlphaFoldDB" id="A0A3N4W2D9"/>
<dbReference type="NCBIfam" id="TIGR01982">
    <property type="entry name" value="UbiB"/>
    <property type="match status" value="1"/>
</dbReference>
<feature type="binding site" evidence="13">
    <location>
        <position position="156"/>
    </location>
    <ligand>
        <name>ATP</name>
        <dbReference type="ChEBI" id="CHEBI:30616"/>
    </ligand>
</feature>
<evidence type="ECO:0000256" key="4">
    <source>
        <dbReference type="ARBA" id="ARBA00022519"/>
    </source>
</evidence>
<dbReference type="GO" id="GO:0005886">
    <property type="term" value="C:plasma membrane"/>
    <property type="evidence" value="ECO:0007669"/>
    <property type="project" value="UniProtKB-UniRule"/>
</dbReference>
<keyword evidence="6 13" id="KW-0831">Ubiquinone biosynthesis</keyword>
<evidence type="ECO:0000256" key="9">
    <source>
        <dbReference type="ARBA" id="ARBA00022777"/>
    </source>
</evidence>
<evidence type="ECO:0000256" key="11">
    <source>
        <dbReference type="ARBA" id="ARBA00022989"/>
    </source>
</evidence>
<accession>A0A3N4W2D9</accession>
<evidence type="ECO:0000256" key="3">
    <source>
        <dbReference type="ARBA" id="ARBA00022475"/>
    </source>
</evidence>
<dbReference type="GO" id="GO:0010795">
    <property type="term" value="P:regulation of ubiquinone biosynthetic process"/>
    <property type="evidence" value="ECO:0007669"/>
    <property type="project" value="UniProtKB-UniRule"/>
</dbReference>
<protein>
    <recommendedName>
        <fullName evidence="13">Probable protein kinase UbiB</fullName>
        <ecNumber evidence="13">2.7.-.-</ecNumber>
    </recommendedName>
    <alternativeName>
        <fullName evidence="13">Ubiquinone biosynthesis protein UbiB</fullName>
    </alternativeName>
</protein>
<comment type="pathway">
    <text evidence="1 13">Cofactor biosynthesis; ubiquinone biosynthesis [regulation].</text>
</comment>
<dbReference type="EC" id="2.7.-.-" evidence="13"/>
<dbReference type="InterPro" id="IPR045308">
    <property type="entry name" value="UbiB_bact"/>
</dbReference>
<evidence type="ECO:0000256" key="1">
    <source>
        <dbReference type="ARBA" id="ARBA00005020"/>
    </source>
</evidence>
<name>A0A3N4W2D9_9PAST</name>
<keyword evidence="16" id="KW-1185">Reference proteome</keyword>
<dbReference type="NCBIfam" id="NF003404">
    <property type="entry name" value="PRK04750.1"/>
    <property type="match status" value="1"/>
</dbReference>
<evidence type="ECO:0000256" key="10">
    <source>
        <dbReference type="ARBA" id="ARBA00022840"/>
    </source>
</evidence>
<dbReference type="GO" id="GO:0006744">
    <property type="term" value="P:ubiquinone biosynthetic process"/>
    <property type="evidence" value="ECO:0007669"/>
    <property type="project" value="UniProtKB-UniPathway"/>
</dbReference>
<evidence type="ECO:0000313" key="15">
    <source>
        <dbReference type="EMBL" id="RPE83597.1"/>
    </source>
</evidence>
<evidence type="ECO:0000313" key="16">
    <source>
        <dbReference type="Proteomes" id="UP000281691"/>
    </source>
</evidence>
<dbReference type="InterPro" id="IPR050154">
    <property type="entry name" value="UbiB_kinase"/>
</dbReference>
<evidence type="ECO:0000256" key="7">
    <source>
        <dbReference type="ARBA" id="ARBA00022692"/>
    </source>
</evidence>
<evidence type="ECO:0000256" key="2">
    <source>
        <dbReference type="ARBA" id="ARBA00009670"/>
    </source>
</evidence>
<comment type="function">
    <text evidence="13">Is probably a protein kinase regulator of UbiI activity which is involved in aerobic coenzyme Q (ubiquinone) biosynthesis.</text>
</comment>
<keyword evidence="5 13" id="KW-0808">Transferase</keyword>
<dbReference type="InterPro" id="IPR011009">
    <property type="entry name" value="Kinase-like_dom_sf"/>
</dbReference>
<dbReference type="GO" id="GO:0004672">
    <property type="term" value="F:protein kinase activity"/>
    <property type="evidence" value="ECO:0007669"/>
    <property type="project" value="UniProtKB-UniRule"/>
</dbReference>
<comment type="caution">
    <text evidence="15">The sequence shown here is derived from an EMBL/GenBank/DDBJ whole genome shotgun (WGS) entry which is preliminary data.</text>
</comment>
<dbReference type="Pfam" id="PF03109">
    <property type="entry name" value="ABC1"/>
    <property type="match status" value="1"/>
</dbReference>
<dbReference type="HAMAP" id="MF_00414">
    <property type="entry name" value="UbiB"/>
    <property type="match status" value="1"/>
</dbReference>
<keyword evidence="12 13" id="KW-0472">Membrane</keyword>
<evidence type="ECO:0000259" key="14">
    <source>
        <dbReference type="Pfam" id="PF03109"/>
    </source>
</evidence>
<dbReference type="OrthoDB" id="9795390at2"/>
<organism evidence="15 16">
    <name type="scientific">Vespertiliibacter pulmonis</name>
    <dbReference type="NCBI Taxonomy" id="1443036"/>
    <lineage>
        <taxon>Bacteria</taxon>
        <taxon>Pseudomonadati</taxon>
        <taxon>Pseudomonadota</taxon>
        <taxon>Gammaproteobacteria</taxon>
        <taxon>Pasteurellales</taxon>
        <taxon>Pasteurellaceae</taxon>
        <taxon>Vespertiliibacter</taxon>
    </lineage>
</organism>
<evidence type="ECO:0000256" key="5">
    <source>
        <dbReference type="ARBA" id="ARBA00022679"/>
    </source>
</evidence>
<dbReference type="GO" id="GO:0005524">
    <property type="term" value="F:ATP binding"/>
    <property type="evidence" value="ECO:0007669"/>
    <property type="project" value="UniProtKB-KW"/>
</dbReference>
<proteinExistence type="inferred from homology"/>
<dbReference type="SUPFAM" id="SSF56112">
    <property type="entry name" value="Protein kinase-like (PK-like)"/>
    <property type="match status" value="1"/>
</dbReference>
<keyword evidence="11 13" id="KW-1133">Transmembrane helix</keyword>
<dbReference type="UniPathway" id="UPA00232"/>
<gene>
    <name evidence="13" type="primary">ubiB</name>
    <name evidence="15" type="ORF">EDC46_1292</name>
</gene>
<evidence type="ECO:0000256" key="8">
    <source>
        <dbReference type="ARBA" id="ARBA00022741"/>
    </source>
</evidence>
<keyword evidence="4" id="KW-0997">Cell inner membrane</keyword>
<dbReference type="CDD" id="cd13972">
    <property type="entry name" value="UbiB"/>
    <property type="match status" value="1"/>
</dbReference>
<keyword evidence="3 13" id="KW-1003">Cell membrane</keyword>
<keyword evidence="10 13" id="KW-0067">ATP-binding</keyword>
<dbReference type="PANTHER" id="PTHR10566">
    <property type="entry name" value="CHAPERONE-ACTIVITY OF BC1 COMPLEX CABC1 -RELATED"/>
    <property type="match status" value="1"/>
</dbReference>
<dbReference type="RefSeq" id="WP_124211446.1">
    <property type="nucleotide sequence ID" value="NZ_CP016615.1"/>
</dbReference>
<evidence type="ECO:0000256" key="13">
    <source>
        <dbReference type="HAMAP-Rule" id="MF_00414"/>
    </source>
</evidence>
<comment type="similarity">
    <text evidence="13">Belongs to the ABC1 family. UbiB subfamily.</text>
</comment>
<feature type="active site" description="Proton acceptor" evidence="13">
    <location>
        <position position="291"/>
    </location>
</feature>
<dbReference type="EMBL" id="RKQP01000003">
    <property type="protein sequence ID" value="RPE83597.1"/>
    <property type="molecule type" value="Genomic_DNA"/>
</dbReference>
<feature type="domain" description="ABC1 atypical kinase-like" evidence="14">
    <location>
        <begin position="93"/>
        <end position="344"/>
    </location>
</feature>
<evidence type="ECO:0000256" key="12">
    <source>
        <dbReference type="ARBA" id="ARBA00023136"/>
    </source>
</evidence>
<keyword evidence="9 13" id="KW-0418">Kinase</keyword>
<comment type="similarity">
    <text evidence="2">Belongs to the protein kinase superfamily. ADCK protein kinase family.</text>
</comment>
<evidence type="ECO:0000256" key="6">
    <source>
        <dbReference type="ARBA" id="ARBA00022688"/>
    </source>
</evidence>
<feature type="binding site" evidence="13">
    <location>
        <begin position="129"/>
        <end position="137"/>
    </location>
    <ligand>
        <name>ATP</name>
        <dbReference type="ChEBI" id="CHEBI:30616"/>
    </ligand>
</feature>